<dbReference type="SMART" id="SM00965">
    <property type="entry name" value="STN"/>
    <property type="match status" value="1"/>
</dbReference>
<gene>
    <name evidence="6" type="ORF">OIK44_02425</name>
</gene>
<dbReference type="SUPFAM" id="SSF74653">
    <property type="entry name" value="TolA/TonB C-terminal domain"/>
    <property type="match status" value="1"/>
</dbReference>
<feature type="signal peptide" evidence="4">
    <location>
        <begin position="1"/>
        <end position="25"/>
    </location>
</feature>
<feature type="chain" id="PRO_5045171659" evidence="4">
    <location>
        <begin position="26"/>
        <end position="242"/>
    </location>
</feature>
<evidence type="ECO:0000256" key="2">
    <source>
        <dbReference type="ARBA" id="ARBA00023136"/>
    </source>
</evidence>
<feature type="domain" description="Secretin/TonB short N-terminal" evidence="5">
    <location>
        <begin position="67"/>
        <end position="117"/>
    </location>
</feature>
<comment type="caution">
    <text evidence="6">The sequence shown here is derived from an EMBL/GenBank/DDBJ whole genome shotgun (WGS) entry which is preliminary data.</text>
</comment>
<dbReference type="Gene3D" id="3.55.50.30">
    <property type="match status" value="1"/>
</dbReference>
<reference evidence="6 7" key="1">
    <citation type="submission" date="2022-10" db="EMBL/GenBank/DDBJ databases">
        <title>Janthinobacterium sp. hw3 Genome sequencing.</title>
        <authorList>
            <person name="Park S."/>
        </authorList>
    </citation>
    <scope>NUCLEOTIDE SEQUENCE [LARGE SCALE GENOMIC DNA]</scope>
    <source>
        <strain evidence="7">hw3</strain>
    </source>
</reference>
<evidence type="ECO:0000256" key="1">
    <source>
        <dbReference type="ARBA" id="ARBA00022448"/>
    </source>
</evidence>
<keyword evidence="7" id="KW-1185">Reference proteome</keyword>
<evidence type="ECO:0000313" key="7">
    <source>
        <dbReference type="Proteomes" id="UP001221208"/>
    </source>
</evidence>
<accession>A0ABT5JUN2</accession>
<organism evidence="6 7">
    <name type="scientific">Janthinobacterium fluminis</name>
    <dbReference type="NCBI Taxonomy" id="2987524"/>
    <lineage>
        <taxon>Bacteria</taxon>
        <taxon>Pseudomonadati</taxon>
        <taxon>Pseudomonadota</taxon>
        <taxon>Betaproteobacteria</taxon>
        <taxon>Burkholderiales</taxon>
        <taxon>Oxalobacteraceae</taxon>
        <taxon>Janthinobacterium</taxon>
    </lineage>
</organism>
<dbReference type="Proteomes" id="UP001221208">
    <property type="component" value="Unassembled WGS sequence"/>
</dbReference>
<dbReference type="InterPro" id="IPR011662">
    <property type="entry name" value="Secretin/TonB_short_N"/>
</dbReference>
<proteinExistence type="predicted"/>
<sequence length="242" mass="24922">MTGNPASVSVLALAGYLMCSGFLAAAGPARAQSGGGPGKSTSEALRFDIVAQNLGEAIDAYSRVTGLDVLVDSRHAHTRTGTVRGLYTAPDALQILLAGTGLQVRHSKPTAIVVYAAGPGEGAAVPPPAPAAMPGFDDADPAHRRYAGQLQQALRRALCDDPVTRPGKYRLALQLQLDGAGAVRRFKLLSRTGSAARDAAVRRRVLALAVGAPPPALPQPLLILLLPEGDGAQADCPPPPEH</sequence>
<keyword evidence="4" id="KW-0732">Signal</keyword>
<evidence type="ECO:0000256" key="4">
    <source>
        <dbReference type="SAM" id="SignalP"/>
    </source>
</evidence>
<evidence type="ECO:0000313" key="6">
    <source>
        <dbReference type="EMBL" id="MDC8756440.1"/>
    </source>
</evidence>
<evidence type="ECO:0000256" key="3">
    <source>
        <dbReference type="ARBA" id="ARBA00023237"/>
    </source>
</evidence>
<name>A0ABT5JUN2_9BURK</name>
<keyword evidence="1" id="KW-0813">Transport</keyword>
<evidence type="ECO:0000259" key="5">
    <source>
        <dbReference type="SMART" id="SM00965"/>
    </source>
</evidence>
<keyword evidence="3" id="KW-0998">Cell outer membrane</keyword>
<keyword evidence="2" id="KW-0472">Membrane</keyword>
<protein>
    <submittedName>
        <fullName evidence="6">STN domain-containing protein</fullName>
    </submittedName>
</protein>
<dbReference type="RefSeq" id="WP_273669070.1">
    <property type="nucleotide sequence ID" value="NZ_JAQQXR010000001.1"/>
</dbReference>
<dbReference type="EMBL" id="JAQQXR010000001">
    <property type="protein sequence ID" value="MDC8756440.1"/>
    <property type="molecule type" value="Genomic_DNA"/>
</dbReference>